<keyword evidence="7" id="KW-0812">Transmembrane</keyword>
<comment type="pathway">
    <text evidence="1">Lipid metabolism.</text>
</comment>
<protein>
    <recommendedName>
        <fullName evidence="8">Phospholipid/glycerol acyltransferase domain-containing protein</fullName>
    </recommendedName>
</protein>
<feature type="region of interest" description="Disordered" evidence="6">
    <location>
        <begin position="339"/>
        <end position="359"/>
    </location>
</feature>
<organism evidence="9 10">
    <name type="scientific">Caldovatus sediminis</name>
    <dbReference type="NCBI Taxonomy" id="2041189"/>
    <lineage>
        <taxon>Bacteria</taxon>
        <taxon>Pseudomonadati</taxon>
        <taxon>Pseudomonadota</taxon>
        <taxon>Alphaproteobacteria</taxon>
        <taxon>Acetobacterales</taxon>
        <taxon>Roseomonadaceae</taxon>
        <taxon>Caldovatus</taxon>
    </lineage>
</organism>
<keyword evidence="7" id="KW-1133">Transmembrane helix</keyword>
<gene>
    <name evidence="9" type="ORF">GCM10010964_32620</name>
</gene>
<keyword evidence="10" id="KW-1185">Reference proteome</keyword>
<keyword evidence="2" id="KW-0444">Lipid biosynthesis</keyword>
<dbReference type="EMBL" id="BMKS01000011">
    <property type="protein sequence ID" value="GGG42595.1"/>
    <property type="molecule type" value="Genomic_DNA"/>
</dbReference>
<dbReference type="Pfam" id="PF01553">
    <property type="entry name" value="Acyltransferase"/>
    <property type="match status" value="1"/>
</dbReference>
<dbReference type="SUPFAM" id="SSF69593">
    <property type="entry name" value="Glycerol-3-phosphate (1)-acyltransferase"/>
    <property type="match status" value="1"/>
</dbReference>
<keyword evidence="7" id="KW-0472">Membrane</keyword>
<evidence type="ECO:0000256" key="5">
    <source>
        <dbReference type="ARBA" id="ARBA00023315"/>
    </source>
</evidence>
<feature type="domain" description="Phospholipid/glycerol acyltransferase" evidence="8">
    <location>
        <begin position="147"/>
        <end position="257"/>
    </location>
</feature>
<dbReference type="GO" id="GO:0003841">
    <property type="term" value="F:1-acylglycerol-3-phosphate O-acyltransferase activity"/>
    <property type="evidence" value="ECO:0007669"/>
    <property type="project" value="TreeGrafter"/>
</dbReference>
<evidence type="ECO:0000256" key="3">
    <source>
        <dbReference type="ARBA" id="ARBA00022679"/>
    </source>
</evidence>
<dbReference type="SMART" id="SM00563">
    <property type="entry name" value="PlsC"/>
    <property type="match status" value="1"/>
</dbReference>
<keyword evidence="4" id="KW-0443">Lipid metabolism</keyword>
<dbReference type="PANTHER" id="PTHR10434:SF64">
    <property type="entry name" value="1-ACYL-SN-GLYCEROL-3-PHOSPHATE ACYLTRANSFERASE-RELATED"/>
    <property type="match status" value="1"/>
</dbReference>
<dbReference type="GO" id="GO:0006654">
    <property type="term" value="P:phosphatidic acid biosynthetic process"/>
    <property type="evidence" value="ECO:0007669"/>
    <property type="project" value="TreeGrafter"/>
</dbReference>
<evidence type="ECO:0000256" key="2">
    <source>
        <dbReference type="ARBA" id="ARBA00022516"/>
    </source>
</evidence>
<evidence type="ECO:0000313" key="10">
    <source>
        <dbReference type="Proteomes" id="UP000597507"/>
    </source>
</evidence>
<evidence type="ECO:0000256" key="6">
    <source>
        <dbReference type="SAM" id="MobiDB-lite"/>
    </source>
</evidence>
<dbReference type="AlphaFoldDB" id="A0A8J3EEM3"/>
<evidence type="ECO:0000313" key="9">
    <source>
        <dbReference type="EMBL" id="GGG42595.1"/>
    </source>
</evidence>
<feature type="transmembrane region" description="Helical" evidence="7">
    <location>
        <begin position="90"/>
        <end position="110"/>
    </location>
</feature>
<evidence type="ECO:0000256" key="1">
    <source>
        <dbReference type="ARBA" id="ARBA00005189"/>
    </source>
</evidence>
<proteinExistence type="predicted"/>
<name>A0A8J3EEM3_9PROT</name>
<dbReference type="InterPro" id="IPR002123">
    <property type="entry name" value="Plipid/glycerol_acylTrfase"/>
</dbReference>
<reference evidence="9 10" key="1">
    <citation type="journal article" date="2014" name="Int. J. Syst. Evol. Microbiol.">
        <title>Complete genome sequence of Corynebacterium casei LMG S-19264T (=DSM 44701T), isolated from a smear-ripened cheese.</title>
        <authorList>
            <consortium name="US DOE Joint Genome Institute (JGI-PGF)"/>
            <person name="Walter F."/>
            <person name="Albersmeier A."/>
            <person name="Kalinowski J."/>
            <person name="Ruckert C."/>
        </authorList>
    </citation>
    <scope>NUCLEOTIDE SEQUENCE [LARGE SCALE GENOMIC DNA]</scope>
    <source>
        <strain evidence="9 10">CGMCC 1.16330</strain>
    </source>
</reference>
<dbReference type="PANTHER" id="PTHR10434">
    <property type="entry name" value="1-ACYL-SN-GLYCEROL-3-PHOSPHATE ACYLTRANSFERASE"/>
    <property type="match status" value="1"/>
</dbReference>
<accession>A0A8J3EEM3</accession>
<evidence type="ECO:0000259" key="8">
    <source>
        <dbReference type="SMART" id="SM00563"/>
    </source>
</evidence>
<sequence>MDWRACVSARSRLRRPVHSAAARRYPPRHAKTRTAEMDAAARISPEEALRPRRLRRRKPLRFTPWLPGAAWSDVLDVRPQGGRLRAVRRIALALALTALCIPVQALLLLLPGRGRIVFPRLYWAGMCRAIGLKVRVVGRPAAEARPVLYLANHSSWLDILVLGGVLEACFVAKTEVGTWPLVSTVARLGRTVFVSRNRRRTGTEAEQMRARLAAGDSLILFPEGTSSDGTRVLPFRSSFLAVADAARQVQPVSLVYDRLGGLPACRRDRPLFAWYGDMDIATHLWRLARRSGARATVLLHEPVDPRAFPDRKALTTAVAEVVAEGAAALRQNRAVAPLRPTPPVAGRPAPAGLVAEAAQ</sequence>
<evidence type="ECO:0000256" key="7">
    <source>
        <dbReference type="SAM" id="Phobius"/>
    </source>
</evidence>
<dbReference type="Proteomes" id="UP000597507">
    <property type="component" value="Unassembled WGS sequence"/>
</dbReference>
<keyword evidence="5" id="KW-0012">Acyltransferase</keyword>
<evidence type="ECO:0000256" key="4">
    <source>
        <dbReference type="ARBA" id="ARBA00023098"/>
    </source>
</evidence>
<dbReference type="CDD" id="cd07989">
    <property type="entry name" value="LPLAT_AGPAT-like"/>
    <property type="match status" value="1"/>
</dbReference>
<keyword evidence="3" id="KW-0808">Transferase</keyword>
<comment type="caution">
    <text evidence="9">The sequence shown here is derived from an EMBL/GenBank/DDBJ whole genome shotgun (WGS) entry which is preliminary data.</text>
</comment>